<keyword evidence="10" id="KW-1185">Reference proteome</keyword>
<evidence type="ECO:0000256" key="2">
    <source>
        <dbReference type="ARBA" id="ARBA00007998"/>
    </source>
</evidence>
<dbReference type="InterPro" id="IPR004761">
    <property type="entry name" value="Spore_GerAB"/>
</dbReference>
<dbReference type="GO" id="GO:0016020">
    <property type="term" value="C:membrane"/>
    <property type="evidence" value="ECO:0007669"/>
    <property type="project" value="UniProtKB-SubCell"/>
</dbReference>
<dbReference type="Pfam" id="PF03845">
    <property type="entry name" value="Spore_permease"/>
    <property type="match status" value="1"/>
</dbReference>
<comment type="caution">
    <text evidence="9">The sequence shown here is derived from an EMBL/GenBank/DDBJ whole genome shotgun (WGS) entry which is preliminary data.</text>
</comment>
<feature type="transmembrane region" description="Helical" evidence="8">
    <location>
        <begin position="340"/>
        <end position="362"/>
    </location>
</feature>
<evidence type="ECO:0000256" key="7">
    <source>
        <dbReference type="ARBA" id="ARBA00023136"/>
    </source>
</evidence>
<feature type="transmembrane region" description="Helical" evidence="8">
    <location>
        <begin position="20"/>
        <end position="41"/>
    </location>
</feature>
<feature type="transmembrane region" description="Helical" evidence="8">
    <location>
        <begin position="193"/>
        <end position="214"/>
    </location>
</feature>
<dbReference type="EMBL" id="VLXZ01000011">
    <property type="protein sequence ID" value="TSB45432.1"/>
    <property type="molecule type" value="Genomic_DNA"/>
</dbReference>
<feature type="transmembrane region" description="Helical" evidence="8">
    <location>
        <begin position="93"/>
        <end position="116"/>
    </location>
</feature>
<dbReference type="Gene3D" id="1.20.1740.10">
    <property type="entry name" value="Amino acid/polyamine transporter I"/>
    <property type="match status" value="1"/>
</dbReference>
<dbReference type="Proteomes" id="UP000318521">
    <property type="component" value="Unassembled WGS sequence"/>
</dbReference>
<keyword evidence="6 8" id="KW-1133">Transmembrane helix</keyword>
<feature type="transmembrane region" description="Helical" evidence="8">
    <location>
        <begin position="226"/>
        <end position="247"/>
    </location>
</feature>
<dbReference type="PANTHER" id="PTHR34975:SF2">
    <property type="entry name" value="SPORE GERMINATION PROTEIN A2"/>
    <property type="match status" value="1"/>
</dbReference>
<dbReference type="NCBIfam" id="TIGR00912">
    <property type="entry name" value="2A0309"/>
    <property type="match status" value="1"/>
</dbReference>
<keyword evidence="7 8" id="KW-0472">Membrane</keyword>
<evidence type="ECO:0000313" key="9">
    <source>
        <dbReference type="EMBL" id="TSB45432.1"/>
    </source>
</evidence>
<evidence type="ECO:0000256" key="5">
    <source>
        <dbReference type="ARBA" id="ARBA00022692"/>
    </source>
</evidence>
<keyword evidence="3" id="KW-0813">Transport</keyword>
<feature type="transmembrane region" description="Helical" evidence="8">
    <location>
        <begin position="277"/>
        <end position="299"/>
    </location>
</feature>
<reference evidence="9 10" key="1">
    <citation type="submission" date="2019-07" db="EMBL/GenBank/DDBJ databases">
        <authorList>
            <person name="Park Y.J."/>
            <person name="Jeong S.E."/>
            <person name="Jung H.S."/>
        </authorList>
    </citation>
    <scope>NUCLEOTIDE SEQUENCE [LARGE SCALE GENOMIC DNA]</scope>
    <source>
        <strain evidence="10">P16(2019)</strain>
    </source>
</reference>
<comment type="similarity">
    <text evidence="2">Belongs to the amino acid-polyamine-organocation (APC) superfamily. Spore germination protein (SGP) (TC 2.A.3.9) family.</text>
</comment>
<feature type="transmembrane region" description="Helical" evidence="8">
    <location>
        <begin position="48"/>
        <end position="73"/>
    </location>
</feature>
<evidence type="ECO:0000256" key="4">
    <source>
        <dbReference type="ARBA" id="ARBA00022544"/>
    </source>
</evidence>
<keyword evidence="4" id="KW-0309">Germination</keyword>
<dbReference type="OrthoDB" id="2446105at2"/>
<dbReference type="PANTHER" id="PTHR34975">
    <property type="entry name" value="SPORE GERMINATION PROTEIN A2"/>
    <property type="match status" value="1"/>
</dbReference>
<evidence type="ECO:0000256" key="6">
    <source>
        <dbReference type="ARBA" id="ARBA00022989"/>
    </source>
</evidence>
<feature type="transmembrane region" description="Helical" evidence="8">
    <location>
        <begin position="152"/>
        <end position="172"/>
    </location>
</feature>
<accession>A0A553ZVH5</accession>
<evidence type="ECO:0000256" key="1">
    <source>
        <dbReference type="ARBA" id="ARBA00004141"/>
    </source>
</evidence>
<dbReference type="GO" id="GO:0009847">
    <property type="term" value="P:spore germination"/>
    <property type="evidence" value="ECO:0007669"/>
    <property type="project" value="InterPro"/>
</dbReference>
<evidence type="ECO:0000256" key="3">
    <source>
        <dbReference type="ARBA" id="ARBA00022448"/>
    </source>
</evidence>
<comment type="subcellular location">
    <subcellularLocation>
        <location evidence="1">Membrane</location>
        <topology evidence="1">Multi-pass membrane protein</topology>
    </subcellularLocation>
</comment>
<protein>
    <submittedName>
        <fullName evidence="9">GerAB/ArcD/ProY family transporter</fullName>
    </submittedName>
</protein>
<keyword evidence="5 8" id="KW-0812">Transmembrane</keyword>
<feature type="transmembrane region" description="Helical" evidence="8">
    <location>
        <begin position="311"/>
        <end position="328"/>
    </location>
</feature>
<proteinExistence type="inferred from homology"/>
<sequence length="372" mass="41911">MLGGGSNVKSSKSSVNLVQFFWFYVQTQIGISIMTLPYNIYHDAKTDGWISIIIAGMVTQILILLIWSLSIRFPNQNLYELFEKLVGKVLGKFISVLYIVYFLIIAAFVLLVFNFLISVWVLSKTPDIIKIPLFVIACLYLLNSHVQIISRFMVIVGPIVLLTPICATYAFFDSEPLYLLPILTSSWFEIGKGVMSASFSMQGFLIVAILHPVVKGSNKEKLLAASYANILVTAIYTFTIIASFIYFSPGQFEILPEPLLYMIKTISLVLIERIDLIFLALWSVVVLATIVSYLYMASIGMATVFNQKKRLLFSSISSLIITILALIPQNVLTLRHFSTFINYVGSFFIAVIPAFLLLYAVLFKRRAPREHT</sequence>
<organism evidence="9 10">
    <name type="scientific">Alkalicoccobacillus porphyridii</name>
    <dbReference type="NCBI Taxonomy" id="2597270"/>
    <lineage>
        <taxon>Bacteria</taxon>
        <taxon>Bacillati</taxon>
        <taxon>Bacillota</taxon>
        <taxon>Bacilli</taxon>
        <taxon>Bacillales</taxon>
        <taxon>Bacillaceae</taxon>
        <taxon>Alkalicoccobacillus</taxon>
    </lineage>
</organism>
<dbReference type="AlphaFoldDB" id="A0A553ZVH5"/>
<name>A0A553ZVH5_9BACI</name>
<evidence type="ECO:0000256" key="8">
    <source>
        <dbReference type="SAM" id="Phobius"/>
    </source>
</evidence>
<evidence type="ECO:0000313" key="10">
    <source>
        <dbReference type="Proteomes" id="UP000318521"/>
    </source>
</evidence>
<gene>
    <name evidence="9" type="ORF">FN960_15970</name>
</gene>